<feature type="compositionally biased region" description="Acidic residues" evidence="1">
    <location>
        <begin position="307"/>
        <end position="318"/>
    </location>
</feature>
<reference evidence="2 3" key="1">
    <citation type="submission" date="2024-01" db="EMBL/GenBank/DDBJ databases">
        <title>Complete genome of Cladobotryum mycophilum ATHUM6906.</title>
        <authorList>
            <person name="Christinaki A.C."/>
            <person name="Myridakis A.I."/>
            <person name="Kouvelis V.N."/>
        </authorList>
    </citation>
    <scope>NUCLEOTIDE SEQUENCE [LARGE SCALE GENOMIC DNA]</scope>
    <source>
        <strain evidence="2 3">ATHUM6906</strain>
    </source>
</reference>
<comment type="caution">
    <text evidence="2">The sequence shown here is derived from an EMBL/GenBank/DDBJ whole genome shotgun (WGS) entry which is preliminary data.</text>
</comment>
<sequence length="562" mass="62910">MLAETVSRTSATPIKSSMADGEDFVRLHITPLDADLITSVIPASVLPVARNISYHTIETFPEKRYGFVDLPQAEADKLKKKFQGVTFKGSKMRIEKARPEERIEPTGKEDELEQKKRKSKEDGKEKSKKRKREVDVLDGVALKDRKVKRGWTEAPAEYKKKKSKKDKDSKDKEKEKRKRPKSKYTEDEECLLKMKLPPNAMKNVAPENLPVKKKKKGSSRQVTVHEFEKTTKFPSFLKQSAGTDAKRATEFVEGKGWVDEEGNVVEAVKEKPERPKTKKLAPPPKPVVVEEEDDDDTSSSGTSPDDTSSEEEDSDEEVVTPTPGKPKSAKEPEKTEAKDDSESDSESETSSSGSSSDAESSPSSPQQATPVSSKKTSPSKLAIHIPPPETPSPSKVHPLEALYKRSKPEDNATQTPAPKEAFSFFGGGGDGDAEDEEDEAADVVSSIPMPMTPFTRQDLEWRGTRSAAPTPDTAHPSRMQRLWPMGTLGEDEPEEEQEQEEDEEDEKEDDEEGEGPAQANSDFQKWFWENRRDLNRSWMSRRKTAAKEKRHRENKARASKAV</sequence>
<dbReference type="Proteomes" id="UP001338125">
    <property type="component" value="Unassembled WGS sequence"/>
</dbReference>
<name>A0ABR0SU41_9HYPO</name>
<feature type="compositionally biased region" description="Low complexity" evidence="1">
    <location>
        <begin position="348"/>
        <end position="380"/>
    </location>
</feature>
<feature type="compositionally biased region" description="Acidic residues" evidence="1">
    <location>
        <begin position="489"/>
        <end position="514"/>
    </location>
</feature>
<protein>
    <recommendedName>
        <fullName evidence="4">RRM domain-containing protein</fullName>
    </recommendedName>
</protein>
<evidence type="ECO:0008006" key="4">
    <source>
        <dbReference type="Google" id="ProtNLM"/>
    </source>
</evidence>
<dbReference type="EMBL" id="JAVFKD010000004">
    <property type="protein sequence ID" value="KAK5995220.1"/>
    <property type="molecule type" value="Genomic_DNA"/>
</dbReference>
<feature type="compositionally biased region" description="Basic and acidic residues" evidence="1">
    <location>
        <begin position="328"/>
        <end position="340"/>
    </location>
</feature>
<feature type="region of interest" description="Disordered" evidence="1">
    <location>
        <begin position="90"/>
        <end position="132"/>
    </location>
</feature>
<accession>A0ABR0SU41</accession>
<feature type="region of interest" description="Disordered" evidence="1">
    <location>
        <begin position="153"/>
        <end position="562"/>
    </location>
</feature>
<evidence type="ECO:0000313" key="2">
    <source>
        <dbReference type="EMBL" id="KAK5995220.1"/>
    </source>
</evidence>
<organism evidence="2 3">
    <name type="scientific">Cladobotryum mycophilum</name>
    <dbReference type="NCBI Taxonomy" id="491253"/>
    <lineage>
        <taxon>Eukaryota</taxon>
        <taxon>Fungi</taxon>
        <taxon>Dikarya</taxon>
        <taxon>Ascomycota</taxon>
        <taxon>Pezizomycotina</taxon>
        <taxon>Sordariomycetes</taxon>
        <taxon>Hypocreomycetidae</taxon>
        <taxon>Hypocreales</taxon>
        <taxon>Hypocreaceae</taxon>
        <taxon>Cladobotryum</taxon>
    </lineage>
</organism>
<feature type="compositionally biased region" description="Basic residues" evidence="1">
    <location>
        <begin position="539"/>
        <end position="562"/>
    </location>
</feature>
<feature type="compositionally biased region" description="Basic and acidic residues" evidence="1">
    <location>
        <begin position="165"/>
        <end position="174"/>
    </location>
</feature>
<feature type="compositionally biased region" description="Basic and acidic residues" evidence="1">
    <location>
        <begin position="244"/>
        <end position="258"/>
    </location>
</feature>
<feature type="compositionally biased region" description="Acidic residues" evidence="1">
    <location>
        <begin position="431"/>
        <end position="441"/>
    </location>
</feature>
<feature type="compositionally biased region" description="Basic and acidic residues" evidence="1">
    <location>
        <begin position="92"/>
        <end position="109"/>
    </location>
</feature>
<proteinExistence type="predicted"/>
<evidence type="ECO:0000313" key="3">
    <source>
        <dbReference type="Proteomes" id="UP001338125"/>
    </source>
</evidence>
<evidence type="ECO:0000256" key="1">
    <source>
        <dbReference type="SAM" id="MobiDB-lite"/>
    </source>
</evidence>
<gene>
    <name evidence="2" type="ORF">PT974_03618</name>
</gene>
<keyword evidence="3" id="KW-1185">Reference proteome</keyword>